<dbReference type="Proteomes" id="UP000270296">
    <property type="component" value="Unassembled WGS sequence"/>
</dbReference>
<evidence type="ECO:0000313" key="7">
    <source>
        <dbReference type="WBParaSite" id="SBAD_0000572501-mRNA-1"/>
    </source>
</evidence>
<reference evidence="7" key="1">
    <citation type="submission" date="2016-06" db="UniProtKB">
        <authorList>
            <consortium name="WormBaseParasite"/>
        </authorList>
    </citation>
    <scope>IDENTIFICATION</scope>
</reference>
<feature type="disulfide bond" evidence="1">
    <location>
        <begin position="96"/>
        <end position="105"/>
    </location>
</feature>
<dbReference type="InterPro" id="IPR000742">
    <property type="entry name" value="EGF"/>
</dbReference>
<dbReference type="Gene3D" id="2.10.25.10">
    <property type="entry name" value="Laminin"/>
    <property type="match status" value="1"/>
</dbReference>
<feature type="signal peptide" evidence="3">
    <location>
        <begin position="1"/>
        <end position="22"/>
    </location>
</feature>
<dbReference type="PROSITE" id="PS50026">
    <property type="entry name" value="EGF_3"/>
    <property type="match status" value="1"/>
</dbReference>
<dbReference type="GO" id="GO:0048018">
    <property type="term" value="F:receptor ligand activity"/>
    <property type="evidence" value="ECO:0007669"/>
    <property type="project" value="InterPro"/>
</dbReference>
<dbReference type="PANTHER" id="PTHR12332">
    <property type="entry name" value="KEREN-RELATED"/>
    <property type="match status" value="1"/>
</dbReference>
<evidence type="ECO:0000259" key="4">
    <source>
        <dbReference type="PROSITE" id="PS50026"/>
    </source>
</evidence>
<keyword evidence="2" id="KW-0472">Membrane</keyword>
<name>A0A183IPF6_9BILA</name>
<keyword evidence="1" id="KW-1015">Disulfide bond</keyword>
<protein>
    <submittedName>
        <fullName evidence="7">EGF-like domain-containing protein</fullName>
    </submittedName>
</protein>
<organism evidence="7">
    <name type="scientific">Soboliphyme baturini</name>
    <dbReference type="NCBI Taxonomy" id="241478"/>
    <lineage>
        <taxon>Eukaryota</taxon>
        <taxon>Metazoa</taxon>
        <taxon>Ecdysozoa</taxon>
        <taxon>Nematoda</taxon>
        <taxon>Enoplea</taxon>
        <taxon>Dorylaimia</taxon>
        <taxon>Dioctophymatida</taxon>
        <taxon>Dioctophymatoidea</taxon>
        <taxon>Soboliphymatidae</taxon>
        <taxon>Soboliphyme</taxon>
    </lineage>
</organism>
<keyword evidence="6" id="KW-1185">Reference proteome</keyword>
<dbReference type="GO" id="GO:0005154">
    <property type="term" value="F:epidermal growth factor receptor binding"/>
    <property type="evidence" value="ECO:0007669"/>
    <property type="project" value="InterPro"/>
</dbReference>
<gene>
    <name evidence="5" type="ORF">SBAD_LOCUS5503</name>
</gene>
<feature type="domain" description="EGF-like" evidence="4">
    <location>
        <begin position="61"/>
        <end position="106"/>
    </location>
</feature>
<dbReference type="SUPFAM" id="SSF57196">
    <property type="entry name" value="EGF/Laminin"/>
    <property type="match status" value="1"/>
</dbReference>
<sequence length="157" mass="17700">MNPKNVSTVSVIVLVVLGLCNAAVVKPFKADHPDENKMITRIKRAKAAKDRPTWSPSIYNVFHKCEGDYERYYCFNGGTCVHEYFEGAYDTHTCTCPGDTFGHRCEYLESLARFYRPVKMPPYGAAELSPLLTVLIIAIAVVVVAIVVAMLYFRRRT</sequence>
<feature type="transmembrane region" description="Helical" evidence="2">
    <location>
        <begin position="131"/>
        <end position="153"/>
    </location>
</feature>
<evidence type="ECO:0000313" key="5">
    <source>
        <dbReference type="EMBL" id="VDP07427.1"/>
    </source>
</evidence>
<dbReference type="AlphaFoldDB" id="A0A183IPF6"/>
<keyword evidence="2" id="KW-0812">Transmembrane</keyword>
<dbReference type="PANTHER" id="PTHR12332:SF1">
    <property type="entry name" value="KEREN-RELATED"/>
    <property type="match status" value="1"/>
</dbReference>
<feature type="chain" id="PRO_5043140147" evidence="3">
    <location>
        <begin position="23"/>
        <end position="157"/>
    </location>
</feature>
<proteinExistence type="predicted"/>
<dbReference type="EMBL" id="UZAM01009037">
    <property type="protein sequence ID" value="VDP07427.1"/>
    <property type="molecule type" value="Genomic_DNA"/>
</dbReference>
<accession>A0A183IPF6</accession>
<keyword evidence="3" id="KW-0732">Signal</keyword>
<evidence type="ECO:0000256" key="3">
    <source>
        <dbReference type="SAM" id="SignalP"/>
    </source>
</evidence>
<reference evidence="5 6" key="2">
    <citation type="submission" date="2018-11" db="EMBL/GenBank/DDBJ databases">
        <authorList>
            <consortium name="Pathogen Informatics"/>
        </authorList>
    </citation>
    <scope>NUCLEOTIDE SEQUENCE [LARGE SCALE GENOMIC DNA]</scope>
</reference>
<dbReference type="WBParaSite" id="SBAD_0000572501-mRNA-1">
    <property type="protein sequence ID" value="SBAD_0000572501-mRNA-1"/>
    <property type="gene ID" value="SBAD_0000572501"/>
</dbReference>
<evidence type="ECO:0000256" key="1">
    <source>
        <dbReference type="PROSITE-ProRule" id="PRU00076"/>
    </source>
</evidence>
<dbReference type="GO" id="GO:0007173">
    <property type="term" value="P:epidermal growth factor receptor signaling pathway"/>
    <property type="evidence" value="ECO:0007669"/>
    <property type="project" value="InterPro"/>
</dbReference>
<comment type="caution">
    <text evidence="1">Lacks conserved residue(s) required for the propagation of feature annotation.</text>
</comment>
<dbReference type="PROSITE" id="PS00022">
    <property type="entry name" value="EGF_1"/>
    <property type="match status" value="1"/>
</dbReference>
<evidence type="ECO:0000313" key="6">
    <source>
        <dbReference type="Proteomes" id="UP000270296"/>
    </source>
</evidence>
<evidence type="ECO:0000256" key="2">
    <source>
        <dbReference type="SAM" id="Phobius"/>
    </source>
</evidence>
<keyword evidence="2" id="KW-1133">Transmembrane helix</keyword>
<keyword evidence="1" id="KW-0245">EGF-like domain</keyword>
<dbReference type="InterPro" id="IPR043403">
    <property type="entry name" value="Gurken/Spitz"/>
</dbReference>